<keyword evidence="3" id="KW-1185">Reference proteome</keyword>
<accession>A0A4S4MNI7</accession>
<feature type="region of interest" description="Disordered" evidence="1">
    <location>
        <begin position="1"/>
        <end position="25"/>
    </location>
</feature>
<reference evidence="2 3" key="1">
    <citation type="submission" date="2019-02" db="EMBL/GenBank/DDBJ databases">
        <title>Genome sequencing of the rare red list fungi Antrodiella citrinella (Flaviporus citrinellus).</title>
        <authorList>
            <person name="Buettner E."/>
            <person name="Kellner H."/>
        </authorList>
    </citation>
    <scope>NUCLEOTIDE SEQUENCE [LARGE SCALE GENOMIC DNA]</scope>
    <source>
        <strain evidence="2 3">DSM 108506</strain>
    </source>
</reference>
<comment type="caution">
    <text evidence="2">The sequence shown here is derived from an EMBL/GenBank/DDBJ whole genome shotgun (WGS) entry which is preliminary data.</text>
</comment>
<dbReference type="AlphaFoldDB" id="A0A4S4MNI7"/>
<gene>
    <name evidence="2" type="ORF">EUX98_g7317</name>
</gene>
<evidence type="ECO:0000256" key="1">
    <source>
        <dbReference type="SAM" id="MobiDB-lite"/>
    </source>
</evidence>
<feature type="compositionally biased region" description="Low complexity" evidence="1">
    <location>
        <begin position="16"/>
        <end position="25"/>
    </location>
</feature>
<dbReference type="Proteomes" id="UP000308730">
    <property type="component" value="Unassembled WGS sequence"/>
</dbReference>
<name>A0A4S4MNI7_9APHY</name>
<dbReference type="EMBL" id="SGPM01000302">
    <property type="protein sequence ID" value="THH26867.1"/>
    <property type="molecule type" value="Genomic_DNA"/>
</dbReference>
<proteinExistence type="predicted"/>
<feature type="compositionally biased region" description="Polar residues" evidence="1">
    <location>
        <begin position="1"/>
        <end position="15"/>
    </location>
</feature>
<organism evidence="2 3">
    <name type="scientific">Antrodiella citrinella</name>
    <dbReference type="NCBI Taxonomy" id="2447956"/>
    <lineage>
        <taxon>Eukaryota</taxon>
        <taxon>Fungi</taxon>
        <taxon>Dikarya</taxon>
        <taxon>Basidiomycota</taxon>
        <taxon>Agaricomycotina</taxon>
        <taxon>Agaricomycetes</taxon>
        <taxon>Polyporales</taxon>
        <taxon>Steccherinaceae</taxon>
        <taxon>Antrodiella</taxon>
    </lineage>
</organism>
<protein>
    <submittedName>
        <fullName evidence="2">Uncharacterized protein</fullName>
    </submittedName>
</protein>
<evidence type="ECO:0000313" key="3">
    <source>
        <dbReference type="Proteomes" id="UP000308730"/>
    </source>
</evidence>
<sequence length="76" mass="7276">MVNKGGLSSSHSAYCSPSTATAGAPASTAAVGPALALGGAAAAGCFDLFSFALSSPLLGLPLFFPFPVPSSPSLSC</sequence>
<evidence type="ECO:0000313" key="2">
    <source>
        <dbReference type="EMBL" id="THH26867.1"/>
    </source>
</evidence>